<accession>F8Q7R5</accession>
<gene>
    <name evidence="1" type="ORF">SERLA73DRAFT_186708</name>
</gene>
<sequence length="56" mass="6191">MWSHTCHSNVWIRRGSIVSCLLTLATPYALGPRYYSSAGGHMLSHDPQPPSDQGYS</sequence>
<dbReference type="Proteomes" id="UP000008063">
    <property type="component" value="Unassembled WGS sequence"/>
</dbReference>
<proteinExistence type="predicted"/>
<keyword evidence="2" id="KW-1185">Reference proteome</keyword>
<organism evidence="2">
    <name type="scientific">Serpula lacrymans var. lacrymans (strain S7.3)</name>
    <name type="common">Dry rot fungus</name>
    <dbReference type="NCBI Taxonomy" id="936435"/>
    <lineage>
        <taxon>Eukaryota</taxon>
        <taxon>Fungi</taxon>
        <taxon>Dikarya</taxon>
        <taxon>Basidiomycota</taxon>
        <taxon>Agaricomycotina</taxon>
        <taxon>Agaricomycetes</taxon>
        <taxon>Agaricomycetidae</taxon>
        <taxon>Boletales</taxon>
        <taxon>Coniophorineae</taxon>
        <taxon>Serpulaceae</taxon>
        <taxon>Serpula</taxon>
    </lineage>
</organism>
<dbReference type="AlphaFoldDB" id="F8Q7R5"/>
<evidence type="ECO:0000313" key="2">
    <source>
        <dbReference type="Proteomes" id="UP000008063"/>
    </source>
</evidence>
<evidence type="ECO:0000313" key="1">
    <source>
        <dbReference type="EMBL" id="EGN95603.1"/>
    </source>
</evidence>
<dbReference type="HOGENOM" id="CLU_3015607_0_0_1"/>
<name>F8Q7R5_SERL3</name>
<dbReference type="InParanoid" id="F8Q7R5"/>
<reference evidence="2" key="1">
    <citation type="journal article" date="2011" name="Science">
        <title>The plant cell wall-decomposing machinery underlies the functional diversity of forest fungi.</title>
        <authorList>
            <person name="Eastwood D.C."/>
            <person name="Floudas D."/>
            <person name="Binder M."/>
            <person name="Majcherczyk A."/>
            <person name="Schneider P."/>
            <person name="Aerts A."/>
            <person name="Asiegbu F.O."/>
            <person name="Baker S.E."/>
            <person name="Barry K."/>
            <person name="Bendiksby M."/>
            <person name="Blumentritt M."/>
            <person name="Coutinho P.M."/>
            <person name="Cullen D."/>
            <person name="de Vries R.P."/>
            <person name="Gathman A."/>
            <person name="Goodell B."/>
            <person name="Henrissat B."/>
            <person name="Ihrmark K."/>
            <person name="Kauserud H."/>
            <person name="Kohler A."/>
            <person name="LaButti K."/>
            <person name="Lapidus A."/>
            <person name="Lavin J.L."/>
            <person name="Lee Y.-H."/>
            <person name="Lindquist E."/>
            <person name="Lilly W."/>
            <person name="Lucas S."/>
            <person name="Morin E."/>
            <person name="Murat C."/>
            <person name="Oguiza J.A."/>
            <person name="Park J."/>
            <person name="Pisabarro A.G."/>
            <person name="Riley R."/>
            <person name="Rosling A."/>
            <person name="Salamov A."/>
            <person name="Schmidt O."/>
            <person name="Schmutz J."/>
            <person name="Skrede I."/>
            <person name="Stenlid J."/>
            <person name="Wiebenga A."/>
            <person name="Xie X."/>
            <person name="Kuees U."/>
            <person name="Hibbett D.S."/>
            <person name="Hoffmeister D."/>
            <person name="Hoegberg N."/>
            <person name="Martin F."/>
            <person name="Grigoriev I.V."/>
            <person name="Watkinson S.C."/>
        </authorList>
    </citation>
    <scope>NUCLEOTIDE SEQUENCE [LARGE SCALE GENOMIC DNA]</scope>
    <source>
        <strain evidence="2">strain S7.3</strain>
    </source>
</reference>
<protein>
    <submittedName>
        <fullName evidence="1">Uncharacterized protein</fullName>
    </submittedName>
</protein>
<dbReference type="EMBL" id="GL945485">
    <property type="protein sequence ID" value="EGN95603.1"/>
    <property type="molecule type" value="Genomic_DNA"/>
</dbReference>